<evidence type="ECO:0000256" key="5">
    <source>
        <dbReference type="SAM" id="MobiDB-lite"/>
    </source>
</evidence>
<dbReference type="SUPFAM" id="SSF50370">
    <property type="entry name" value="Ricin B-like lectins"/>
    <property type="match status" value="1"/>
</dbReference>
<dbReference type="GO" id="GO:0071944">
    <property type="term" value="C:cell periphery"/>
    <property type="evidence" value="ECO:0007669"/>
    <property type="project" value="UniProtKB-ARBA"/>
</dbReference>
<dbReference type="InterPro" id="IPR051694">
    <property type="entry name" value="Immunoregulatory_rcpt-like"/>
</dbReference>
<sequence length="307" mass="33103">MAQEPDIDPNRWYSMYIDSHTQAMVGTVLYNGDGSRGAVFIKTRNDTETEQRWQLLKLNSTAWTLRSQGSGPNSYLSAKYSDDEQQAGKSFAYMARGDIADASAYWTITSWGDDTWYLTSLANKTDYHLTLTPNAGHIVMSSNITAPQKGQKWKFLGITAIDDERYSSVNLVGAVIGTSTAILGSTRSSTPSATASATSSADVNANTSSGISTAAKAGIGAGVGGAALIALIVLGLFLWRKRKRGQYTNPPQELPHEGMAHVQSTPLDKYELNHDAAATYEMPCSNAVSEAPMNERPAELPGHAVQR</sequence>
<dbReference type="GO" id="GO:0016020">
    <property type="term" value="C:membrane"/>
    <property type="evidence" value="ECO:0007669"/>
    <property type="project" value="UniProtKB-SubCell"/>
</dbReference>
<name>A0A8J2I7K0_9PLEO</name>
<evidence type="ECO:0000313" key="8">
    <source>
        <dbReference type="Proteomes" id="UP000676310"/>
    </source>
</evidence>
<evidence type="ECO:0000256" key="3">
    <source>
        <dbReference type="ARBA" id="ARBA00022989"/>
    </source>
</evidence>
<gene>
    <name evidence="7" type="ORF">ALTATR162_LOCUS8781</name>
</gene>
<feature type="region of interest" description="Disordered" evidence="5">
    <location>
        <begin position="288"/>
        <end position="307"/>
    </location>
</feature>
<feature type="region of interest" description="Disordered" evidence="5">
    <location>
        <begin position="185"/>
        <end position="206"/>
    </location>
</feature>
<comment type="caution">
    <text evidence="7">The sequence shown here is derived from an EMBL/GenBank/DDBJ whole genome shotgun (WGS) entry which is preliminary data.</text>
</comment>
<dbReference type="EMBL" id="CAJRGZ010000023">
    <property type="protein sequence ID" value="CAG5178598.1"/>
    <property type="molecule type" value="Genomic_DNA"/>
</dbReference>
<dbReference type="RefSeq" id="XP_043172349.1">
    <property type="nucleotide sequence ID" value="XM_043316414.1"/>
</dbReference>
<keyword evidence="3 6" id="KW-1133">Transmembrane helix</keyword>
<reference evidence="7" key="1">
    <citation type="submission" date="2021-05" db="EMBL/GenBank/DDBJ databases">
        <authorList>
            <person name="Stam R."/>
        </authorList>
    </citation>
    <scope>NUCLEOTIDE SEQUENCE</scope>
    <source>
        <strain evidence="7">CS162</strain>
    </source>
</reference>
<keyword evidence="4 6" id="KW-0472">Membrane</keyword>
<dbReference type="Proteomes" id="UP000676310">
    <property type="component" value="Unassembled WGS sequence"/>
</dbReference>
<dbReference type="InterPro" id="IPR035992">
    <property type="entry name" value="Ricin_B-like_lectins"/>
</dbReference>
<organism evidence="7 8">
    <name type="scientific">Alternaria atra</name>
    <dbReference type="NCBI Taxonomy" id="119953"/>
    <lineage>
        <taxon>Eukaryota</taxon>
        <taxon>Fungi</taxon>
        <taxon>Dikarya</taxon>
        <taxon>Ascomycota</taxon>
        <taxon>Pezizomycotina</taxon>
        <taxon>Dothideomycetes</taxon>
        <taxon>Pleosporomycetidae</taxon>
        <taxon>Pleosporales</taxon>
        <taxon>Pleosporineae</taxon>
        <taxon>Pleosporaceae</taxon>
        <taxon>Alternaria</taxon>
        <taxon>Alternaria sect. Ulocladioides</taxon>
    </lineage>
</organism>
<feature type="transmembrane region" description="Helical" evidence="6">
    <location>
        <begin position="217"/>
        <end position="239"/>
    </location>
</feature>
<keyword evidence="8" id="KW-1185">Reference proteome</keyword>
<dbReference type="PANTHER" id="PTHR15549">
    <property type="entry name" value="PAIRED IMMUNOGLOBULIN-LIKE TYPE 2 RECEPTOR"/>
    <property type="match status" value="1"/>
</dbReference>
<evidence type="ECO:0000256" key="6">
    <source>
        <dbReference type="SAM" id="Phobius"/>
    </source>
</evidence>
<evidence type="ECO:0000256" key="2">
    <source>
        <dbReference type="ARBA" id="ARBA00022692"/>
    </source>
</evidence>
<evidence type="ECO:0008006" key="9">
    <source>
        <dbReference type="Google" id="ProtNLM"/>
    </source>
</evidence>
<protein>
    <recommendedName>
        <fullName evidence="9">Ricin B lectin domain-containing protein</fullName>
    </recommendedName>
</protein>
<evidence type="ECO:0000256" key="4">
    <source>
        <dbReference type="ARBA" id="ARBA00023136"/>
    </source>
</evidence>
<proteinExistence type="predicted"/>
<accession>A0A8J2I7K0</accession>
<comment type="subcellular location">
    <subcellularLocation>
        <location evidence="1">Membrane</location>
        <topology evidence="1">Single-pass membrane protein</topology>
    </subcellularLocation>
</comment>
<evidence type="ECO:0000256" key="1">
    <source>
        <dbReference type="ARBA" id="ARBA00004167"/>
    </source>
</evidence>
<evidence type="ECO:0000313" key="7">
    <source>
        <dbReference type="EMBL" id="CAG5178598.1"/>
    </source>
</evidence>
<keyword evidence="2 6" id="KW-0812">Transmembrane</keyword>
<dbReference type="AlphaFoldDB" id="A0A8J2I7K0"/>
<dbReference type="PANTHER" id="PTHR15549:SF30">
    <property type="entry name" value="MID2 DOMAIN-CONTAINING PROTEIN"/>
    <property type="match status" value="1"/>
</dbReference>
<dbReference type="OrthoDB" id="4158815at2759"/>
<dbReference type="GeneID" id="67020929"/>
<dbReference type="Gene3D" id="2.80.10.50">
    <property type="match status" value="1"/>
</dbReference>